<feature type="binding site" evidence="13">
    <location>
        <begin position="62"/>
        <end position="66"/>
    </location>
    <ligand>
        <name>FMN</name>
        <dbReference type="ChEBI" id="CHEBI:58210"/>
    </ligand>
</feature>
<keyword evidence="7 13" id="KW-0285">Flavoprotein</keyword>
<feature type="binding site" evidence="13">
    <location>
        <position position="245"/>
    </location>
    <ligand>
        <name>FMN</name>
        <dbReference type="ChEBI" id="CHEBI:58210"/>
    </ligand>
</feature>
<keyword evidence="16" id="KW-1185">Reference proteome</keyword>
<evidence type="ECO:0000256" key="11">
    <source>
        <dbReference type="ARBA" id="ARBA00023136"/>
    </source>
</evidence>
<evidence type="ECO:0000313" key="16">
    <source>
        <dbReference type="Proteomes" id="UP000324760"/>
    </source>
</evidence>
<dbReference type="Proteomes" id="UP000324760">
    <property type="component" value="Chromosome"/>
</dbReference>
<evidence type="ECO:0000256" key="8">
    <source>
        <dbReference type="ARBA" id="ARBA00022643"/>
    </source>
</evidence>
<comment type="subcellular location">
    <subcellularLocation>
        <location evidence="2 13">Cell membrane</location>
        <topology evidence="2 13">Peripheral membrane protein</topology>
    </subcellularLocation>
</comment>
<dbReference type="KEGG" id="ncu:F0U83_06160"/>
<evidence type="ECO:0000259" key="14">
    <source>
        <dbReference type="Pfam" id="PF01180"/>
    </source>
</evidence>
<dbReference type="SUPFAM" id="SSF51395">
    <property type="entry name" value="FMN-linked oxidoreductases"/>
    <property type="match status" value="1"/>
</dbReference>
<evidence type="ECO:0000256" key="4">
    <source>
        <dbReference type="ARBA" id="ARBA00005359"/>
    </source>
</evidence>
<evidence type="ECO:0000256" key="12">
    <source>
        <dbReference type="ARBA" id="ARBA00048639"/>
    </source>
</evidence>
<dbReference type="NCBIfam" id="NF003652">
    <property type="entry name" value="PRK05286.2-5"/>
    <property type="match status" value="1"/>
</dbReference>
<name>A0A5P1R9P3_9GAMM</name>
<keyword evidence="8 13" id="KW-0288">FMN</keyword>
<dbReference type="CDD" id="cd04738">
    <property type="entry name" value="DHOD_2_like"/>
    <property type="match status" value="1"/>
</dbReference>
<dbReference type="Pfam" id="PF01180">
    <property type="entry name" value="DHO_dh"/>
    <property type="match status" value="1"/>
</dbReference>
<dbReference type="EMBL" id="CP043869">
    <property type="protein sequence ID" value="QEQ96323.1"/>
    <property type="molecule type" value="Genomic_DNA"/>
</dbReference>
<keyword evidence="10 13" id="KW-0560">Oxidoreductase</keyword>
<dbReference type="PIRSF" id="PIRSF000164">
    <property type="entry name" value="DHO_oxidase"/>
    <property type="match status" value="1"/>
</dbReference>
<sequence>MLYSLAKSLMFRMDAERSHNLALGGMNVAAAMGLPTILGAETLEAPVEVMGIRFPNPVGLAAGLDKNGTAIDGLAAMGFGFVEVGTVTPRPQLGNPKPRLFRIPEHNAIINRMGFNNAGVDALLVNIDRARYDGILGINIGKNKDTPNEKANDDYLLCMRKVYSRASYITVNVSSPNTPGLRTLQFGESLENLLEALKNEQARQANLHDRYVPIAVKIAPDMTEEEIEMVAASLKTYEMDGVIATNTTLSREGVEDSPLQSEAGGLSGAPVRNKSTKVIRVLSKSLGGSVPIIGVGGITEGFDAAEKIEAGASLVQIYSGFIFKGPSLVSDSVRAIQALPDSF</sequence>
<protein>
    <recommendedName>
        <fullName evidence="13">Dihydroorotate dehydrogenase (quinone)</fullName>
        <ecNumber evidence="13">1.3.5.2</ecNumber>
    </recommendedName>
    <alternativeName>
        <fullName evidence="13">DHOdehase</fullName>
        <shortName evidence="13">DHOD</shortName>
        <shortName evidence="13">DHODase</shortName>
    </alternativeName>
    <alternativeName>
        <fullName evidence="13">Dihydroorotate oxidase</fullName>
    </alternativeName>
</protein>
<reference evidence="15 16" key="1">
    <citation type="journal article" date="2019" name="Biochem. Eng. J.">
        <title>Metabolic engineering of the marine bacteria Neptunomonas concharum for the production of acetoin and meso-2,3-butanediol from acetate.</title>
        <authorList>
            <person name="Li W."/>
            <person name="Pu N."/>
            <person name="Liu C.-X."/>
            <person name="Yuan Q.-P."/>
            <person name="Li Z.-J."/>
        </authorList>
    </citation>
    <scope>NUCLEOTIDE SEQUENCE [LARGE SCALE GENOMIC DNA]</scope>
    <source>
        <strain evidence="15 16">JCM17730</strain>
    </source>
</reference>
<dbReference type="FunFam" id="3.20.20.70:FF:000028">
    <property type="entry name" value="Dihydroorotate dehydrogenase (quinone)"/>
    <property type="match status" value="1"/>
</dbReference>
<feature type="binding site" evidence="13">
    <location>
        <position position="172"/>
    </location>
    <ligand>
        <name>substrate</name>
    </ligand>
</feature>
<evidence type="ECO:0000256" key="3">
    <source>
        <dbReference type="ARBA" id="ARBA00005161"/>
    </source>
</evidence>
<dbReference type="InterPro" id="IPR005720">
    <property type="entry name" value="Dihydroorotate_DH_cat"/>
</dbReference>
<comment type="catalytic activity">
    <reaction evidence="12 13">
        <text>(S)-dihydroorotate + a quinone = orotate + a quinol</text>
        <dbReference type="Rhea" id="RHEA:30187"/>
        <dbReference type="ChEBI" id="CHEBI:24646"/>
        <dbReference type="ChEBI" id="CHEBI:30839"/>
        <dbReference type="ChEBI" id="CHEBI:30864"/>
        <dbReference type="ChEBI" id="CHEBI:132124"/>
        <dbReference type="EC" id="1.3.5.2"/>
    </reaction>
</comment>
<feature type="binding site" evidence="13">
    <location>
        <begin position="318"/>
        <end position="319"/>
    </location>
    <ligand>
        <name>FMN</name>
        <dbReference type="ChEBI" id="CHEBI:58210"/>
    </ligand>
</feature>
<evidence type="ECO:0000313" key="15">
    <source>
        <dbReference type="EMBL" id="QEQ96323.1"/>
    </source>
</evidence>
<evidence type="ECO:0000256" key="10">
    <source>
        <dbReference type="ARBA" id="ARBA00023002"/>
    </source>
</evidence>
<dbReference type="GO" id="GO:0044205">
    <property type="term" value="P:'de novo' UMP biosynthetic process"/>
    <property type="evidence" value="ECO:0007669"/>
    <property type="project" value="UniProtKB-UniRule"/>
</dbReference>
<comment type="similarity">
    <text evidence="4 13">Belongs to the dihydroorotate dehydrogenase family. Type 2 subfamily.</text>
</comment>
<dbReference type="UniPathway" id="UPA00070">
    <property type="reaction ID" value="UER00946"/>
</dbReference>
<proteinExistence type="inferred from homology"/>
<keyword evidence="6 13" id="KW-1003">Cell membrane</keyword>
<keyword evidence="9 13" id="KW-0665">Pyrimidine biosynthesis</keyword>
<dbReference type="GO" id="GO:0005886">
    <property type="term" value="C:plasma membrane"/>
    <property type="evidence" value="ECO:0007669"/>
    <property type="project" value="UniProtKB-SubCell"/>
</dbReference>
<comment type="cofactor">
    <cofactor evidence="13">
        <name>FMN</name>
        <dbReference type="ChEBI" id="CHEBI:58210"/>
    </cofactor>
    <text evidence="13">Binds 1 FMN per subunit.</text>
</comment>
<feature type="binding site" evidence="13">
    <location>
        <position position="297"/>
    </location>
    <ligand>
        <name>FMN</name>
        <dbReference type="ChEBI" id="CHEBI:58210"/>
    </ligand>
</feature>
<evidence type="ECO:0000256" key="1">
    <source>
        <dbReference type="ARBA" id="ARBA00003125"/>
    </source>
</evidence>
<dbReference type="RefSeq" id="WP_138988702.1">
    <property type="nucleotide sequence ID" value="NZ_CP043869.1"/>
</dbReference>
<comment type="function">
    <text evidence="1 13">Catalyzes the conversion of dihydroorotate to orotate with quinone as electron acceptor.</text>
</comment>
<dbReference type="HAMAP" id="MF_00225">
    <property type="entry name" value="DHO_dh_type2"/>
    <property type="match status" value="1"/>
</dbReference>
<dbReference type="GO" id="GO:0006207">
    <property type="term" value="P:'de novo' pyrimidine nucleobase biosynthetic process"/>
    <property type="evidence" value="ECO:0007669"/>
    <property type="project" value="UniProtKB-UniRule"/>
</dbReference>
<evidence type="ECO:0000256" key="5">
    <source>
        <dbReference type="ARBA" id="ARBA00011245"/>
    </source>
</evidence>
<feature type="binding site" evidence="13">
    <location>
        <begin position="111"/>
        <end position="115"/>
    </location>
    <ligand>
        <name>substrate</name>
    </ligand>
</feature>
<organism evidence="15 16">
    <name type="scientific">Neptunomonas concharum</name>
    <dbReference type="NCBI Taxonomy" id="1031538"/>
    <lineage>
        <taxon>Bacteria</taxon>
        <taxon>Pseudomonadati</taxon>
        <taxon>Pseudomonadota</taxon>
        <taxon>Gammaproteobacteria</taxon>
        <taxon>Oceanospirillales</taxon>
        <taxon>Oceanospirillaceae</taxon>
        <taxon>Neptunomonas</taxon>
    </lineage>
</organism>
<feature type="binding site" evidence="13">
    <location>
        <position position="172"/>
    </location>
    <ligand>
        <name>FMN</name>
        <dbReference type="ChEBI" id="CHEBI:58210"/>
    </ligand>
</feature>
<feature type="domain" description="Dihydroorotate dehydrogenase catalytic" evidence="14">
    <location>
        <begin position="47"/>
        <end position="336"/>
    </location>
</feature>
<evidence type="ECO:0000256" key="2">
    <source>
        <dbReference type="ARBA" id="ARBA00004202"/>
    </source>
</evidence>
<keyword evidence="11 13" id="KW-0472">Membrane</keyword>
<dbReference type="PANTHER" id="PTHR48109">
    <property type="entry name" value="DIHYDROOROTATE DEHYDROGENASE (QUINONE), MITOCHONDRIAL-RELATED"/>
    <property type="match status" value="1"/>
</dbReference>
<evidence type="ECO:0000256" key="13">
    <source>
        <dbReference type="HAMAP-Rule" id="MF_00225"/>
    </source>
</evidence>
<evidence type="ECO:0000256" key="9">
    <source>
        <dbReference type="ARBA" id="ARBA00022975"/>
    </source>
</evidence>
<dbReference type="Gene3D" id="3.20.20.70">
    <property type="entry name" value="Aldolase class I"/>
    <property type="match status" value="1"/>
</dbReference>
<dbReference type="AlphaFoldDB" id="A0A5P1R9P3"/>
<feature type="binding site" evidence="13">
    <location>
        <position position="139"/>
    </location>
    <ligand>
        <name>FMN</name>
        <dbReference type="ChEBI" id="CHEBI:58210"/>
    </ligand>
</feature>
<dbReference type="OrthoDB" id="9802377at2"/>
<feature type="binding site" evidence="13">
    <location>
        <begin position="246"/>
        <end position="247"/>
    </location>
    <ligand>
        <name>substrate</name>
    </ligand>
</feature>
<accession>A0A5P1R9P3</accession>
<comment type="subunit">
    <text evidence="5 13">Monomer.</text>
</comment>
<gene>
    <name evidence="13" type="primary">pyrD</name>
    <name evidence="15" type="ORF">F0U83_06160</name>
</gene>
<dbReference type="InterPro" id="IPR005719">
    <property type="entry name" value="Dihydroorotate_DH_2"/>
</dbReference>
<dbReference type="EC" id="1.3.5.2" evidence="13"/>
<dbReference type="PROSITE" id="PS00911">
    <property type="entry name" value="DHODEHASE_1"/>
    <property type="match status" value="1"/>
</dbReference>
<evidence type="ECO:0000256" key="6">
    <source>
        <dbReference type="ARBA" id="ARBA00022475"/>
    </source>
</evidence>
<feature type="binding site" evidence="13">
    <location>
        <position position="217"/>
    </location>
    <ligand>
        <name>FMN</name>
        <dbReference type="ChEBI" id="CHEBI:58210"/>
    </ligand>
</feature>
<feature type="binding site" evidence="13">
    <location>
        <position position="177"/>
    </location>
    <ligand>
        <name>substrate</name>
    </ligand>
</feature>
<feature type="active site" description="Nucleophile" evidence="13">
    <location>
        <position position="175"/>
    </location>
</feature>
<dbReference type="InterPro" id="IPR001295">
    <property type="entry name" value="Dihydroorotate_DH_CS"/>
</dbReference>
<dbReference type="GO" id="GO:0005737">
    <property type="term" value="C:cytoplasm"/>
    <property type="evidence" value="ECO:0007669"/>
    <property type="project" value="InterPro"/>
</dbReference>
<feature type="binding site" evidence="13">
    <location>
        <position position="268"/>
    </location>
    <ligand>
        <name>FMN</name>
        <dbReference type="ChEBI" id="CHEBI:58210"/>
    </ligand>
</feature>
<feature type="binding site" evidence="13">
    <location>
        <position position="86"/>
    </location>
    <ligand>
        <name>FMN</name>
        <dbReference type="ChEBI" id="CHEBI:58210"/>
    </ligand>
</feature>
<dbReference type="InterPro" id="IPR050074">
    <property type="entry name" value="DHO_dehydrogenase"/>
</dbReference>
<dbReference type="InterPro" id="IPR012135">
    <property type="entry name" value="Dihydroorotate_DH_1_2"/>
</dbReference>
<dbReference type="PANTHER" id="PTHR48109:SF4">
    <property type="entry name" value="DIHYDROOROTATE DEHYDROGENASE (QUINONE), MITOCHONDRIAL"/>
    <property type="match status" value="1"/>
</dbReference>
<dbReference type="NCBIfam" id="NF003644">
    <property type="entry name" value="PRK05286.1-1"/>
    <property type="match status" value="1"/>
</dbReference>
<dbReference type="InterPro" id="IPR013785">
    <property type="entry name" value="Aldolase_TIM"/>
</dbReference>
<feature type="binding site" evidence="13">
    <location>
        <position position="66"/>
    </location>
    <ligand>
        <name>substrate</name>
    </ligand>
</feature>
<dbReference type="NCBIfam" id="TIGR01036">
    <property type="entry name" value="pyrD_sub2"/>
    <property type="match status" value="1"/>
</dbReference>
<dbReference type="NCBIfam" id="NF003646">
    <property type="entry name" value="PRK05286.1-4"/>
    <property type="match status" value="1"/>
</dbReference>
<comment type="pathway">
    <text evidence="3 13">Pyrimidine metabolism; UMP biosynthesis via de novo pathway; orotate from (S)-dihydroorotate (quinone route): step 1/1.</text>
</comment>
<evidence type="ECO:0000256" key="7">
    <source>
        <dbReference type="ARBA" id="ARBA00022630"/>
    </source>
</evidence>
<dbReference type="GO" id="GO:0106430">
    <property type="term" value="F:dihydroorotate dehydrogenase (quinone) activity"/>
    <property type="evidence" value="ECO:0007669"/>
    <property type="project" value="UniProtKB-EC"/>
</dbReference>
<dbReference type="NCBIfam" id="NF003645">
    <property type="entry name" value="PRK05286.1-2"/>
    <property type="match status" value="1"/>
</dbReference>